<sequence>MSNNNRHKRQRSSANPQQFHLENNHPYLSQDDRPPPPPLQSRPALQLLHDSARYPSINASMPASSHNLHGSYSVPANLQASSSSFLDHLVPSTTHLAPQLSVIPHHPPPITDFNAIPLVFSYTGNFEEPLDLSTLGDHFLAQHDYTSHQPPRPQTSSWVSAPDVFSHNKNISISSHFDMFTLNEHHYESPTARQVPSLSQLQISHLILEPNRLPYLLLLRMANAPTDHQPQLQHALILHDAPRAPNLYDHERSSQINSDDSSTQTRLLRNIVKIDAFNLNSYLLSILNELGTPPSLDDFYNILYNNETFTSYIQQNEMLPKIDKSNLLPTSESMDLLHLILDVFRDPQSLIEYFPSLDMSGNKLASVNFHELLRSFLALKILFDSLVEVKESSNSLDLPTLPRLSIYKVYYILCQKLILKYPTKSNSTSLQQKLILGQSKLGKLIKLVYPNLLSKRLGRRGESKYNYLGVKWNPNIVDDEITELCEEDITKLAEIFKNEKKMMDIRRKRTLPSRHLALSHRRPSIHRRQSIISTNLSLMPLNEGRIRPLITFVHSNTKFPLQGFSPLSLVSNPENVDPRTSWLGAARHHSLMALQDYNIDLLTIRNVLLNEANLASDENWLFNELSARTEMIISSAFREDKDYLHLFLAVAIDILPSILVHDSVKNPNMKNNLRLLAKKFGLRFSQTTPIIDSSDINAFVGIIKRMVHLTELLGSLCLSILDSTLLEDMRGDLDRLAMTSQDYYIEEETPLSRLRVIITQGILRTLNSYQFLQDEDGNHLSTERVIELVQRDARSLLNSILESLSRFIQNTSTKIHDTSVSSALELSTTVSTHLVDLLHSELVTDSLTKRYPIVVVKDMVTYISNQVLTSVYNENLNLNQGGTGSLNPTFRHWWILATLIQEYLGLLSELVGLYETLS</sequence>
<feature type="region of interest" description="Disordered" evidence="1">
    <location>
        <begin position="1"/>
        <end position="43"/>
    </location>
</feature>
<dbReference type="EMBL" id="LT635759">
    <property type="protein sequence ID" value="SGZ54306.1"/>
    <property type="molecule type" value="Genomic_DNA"/>
</dbReference>
<dbReference type="AlphaFoldDB" id="A0A1L0BVG5"/>
<dbReference type="Proteomes" id="UP000182334">
    <property type="component" value="Chromosome IV"/>
</dbReference>
<dbReference type="Gene3D" id="1.10.10.10">
    <property type="entry name" value="Winged helix-like DNA-binding domain superfamily/Winged helix DNA-binding domain"/>
    <property type="match status" value="1"/>
</dbReference>
<evidence type="ECO:0000256" key="1">
    <source>
        <dbReference type="SAM" id="MobiDB-lite"/>
    </source>
</evidence>
<dbReference type="Pfam" id="PF02257">
    <property type="entry name" value="RFX_DNA_binding"/>
    <property type="match status" value="1"/>
</dbReference>
<feature type="compositionally biased region" description="Basic residues" evidence="1">
    <location>
        <begin position="1"/>
        <end position="11"/>
    </location>
</feature>
<protein>
    <submittedName>
        <fullName evidence="3">CIC11C00000001521</fullName>
    </submittedName>
</protein>
<dbReference type="OrthoDB" id="4084610at2759"/>
<dbReference type="STRING" id="45354.A0A1L0BVG5"/>
<dbReference type="PROSITE" id="PS51526">
    <property type="entry name" value="RFX_DBD"/>
    <property type="match status" value="1"/>
</dbReference>
<feature type="compositionally biased region" description="Polar residues" evidence="1">
    <location>
        <begin position="12"/>
        <end position="21"/>
    </location>
</feature>
<gene>
    <name evidence="3" type="ORF">SAMEA4029010_CIC11G00000001521</name>
</gene>
<dbReference type="GO" id="GO:0006355">
    <property type="term" value="P:regulation of DNA-templated transcription"/>
    <property type="evidence" value="ECO:0007669"/>
    <property type="project" value="InterPro"/>
</dbReference>
<proteinExistence type="predicted"/>
<keyword evidence="4" id="KW-1185">Reference proteome</keyword>
<dbReference type="InterPro" id="IPR003150">
    <property type="entry name" value="DNA-bd_RFX"/>
</dbReference>
<dbReference type="GO" id="GO:0003677">
    <property type="term" value="F:DNA binding"/>
    <property type="evidence" value="ECO:0007669"/>
    <property type="project" value="InterPro"/>
</dbReference>
<evidence type="ECO:0000259" key="2">
    <source>
        <dbReference type="PROSITE" id="PS51526"/>
    </source>
</evidence>
<organism evidence="3 4">
    <name type="scientific">Sungouiella intermedia</name>
    <dbReference type="NCBI Taxonomy" id="45354"/>
    <lineage>
        <taxon>Eukaryota</taxon>
        <taxon>Fungi</taxon>
        <taxon>Dikarya</taxon>
        <taxon>Ascomycota</taxon>
        <taxon>Saccharomycotina</taxon>
        <taxon>Pichiomycetes</taxon>
        <taxon>Metschnikowiaceae</taxon>
        <taxon>Sungouiella</taxon>
    </lineage>
</organism>
<evidence type="ECO:0000313" key="3">
    <source>
        <dbReference type="EMBL" id="SGZ54306.1"/>
    </source>
</evidence>
<accession>A0A1L0BVG5</accession>
<name>A0A1L0BVG5_9ASCO</name>
<feature type="domain" description="RFX-type winged-helix" evidence="2">
    <location>
        <begin position="373"/>
        <end position="474"/>
    </location>
</feature>
<evidence type="ECO:0000313" key="4">
    <source>
        <dbReference type="Proteomes" id="UP000182334"/>
    </source>
</evidence>
<dbReference type="SUPFAM" id="SSF46785">
    <property type="entry name" value="Winged helix' DNA-binding domain"/>
    <property type="match status" value="1"/>
</dbReference>
<dbReference type="InterPro" id="IPR036390">
    <property type="entry name" value="WH_DNA-bd_sf"/>
</dbReference>
<reference evidence="3 4" key="1">
    <citation type="submission" date="2016-10" db="EMBL/GenBank/DDBJ databases">
        <authorList>
            <person name="de Groot N.N."/>
        </authorList>
    </citation>
    <scope>NUCLEOTIDE SEQUENCE [LARGE SCALE GENOMIC DNA]</scope>
    <source>
        <strain evidence="3 4">CBS 141442</strain>
    </source>
</reference>
<dbReference type="InterPro" id="IPR036388">
    <property type="entry name" value="WH-like_DNA-bd_sf"/>
</dbReference>